<evidence type="ECO:0000313" key="9">
    <source>
        <dbReference type="RefSeq" id="XP_008466830.1"/>
    </source>
</evidence>
<dbReference type="AlphaFoldDB" id="A0A1S3CS59"/>
<dbReference type="GO" id="GO:0005516">
    <property type="term" value="F:calmodulin binding"/>
    <property type="evidence" value="ECO:0007669"/>
    <property type="project" value="UniProtKB-KW"/>
</dbReference>
<feature type="region of interest" description="Disordered" evidence="5">
    <location>
        <begin position="381"/>
        <end position="420"/>
    </location>
</feature>
<dbReference type="InterPro" id="IPR025064">
    <property type="entry name" value="DUF4005"/>
</dbReference>
<dbReference type="Pfam" id="PF00612">
    <property type="entry name" value="IQ"/>
    <property type="match status" value="2"/>
</dbReference>
<comment type="subunit">
    <text evidence="3">Binds to multiple calmodulin (CaM) in the presence of Ca(2+) and CaM-like proteins.</text>
</comment>
<reference evidence="9" key="2">
    <citation type="submission" date="2025-04" db="UniProtKB">
        <authorList>
            <consortium name="RefSeq"/>
        </authorList>
    </citation>
    <scope>IDENTIFICATION</scope>
</reference>
<dbReference type="KEGG" id="cmo:103504142"/>
<dbReference type="PANTHER" id="PTHR32295">
    <property type="entry name" value="IQ-DOMAIN 5-RELATED"/>
    <property type="match status" value="1"/>
</dbReference>
<dbReference type="InParanoid" id="A0A1S3CS59"/>
<feature type="coiled-coil region" evidence="4">
    <location>
        <begin position="180"/>
        <end position="221"/>
    </location>
</feature>
<dbReference type="OrthoDB" id="1915057at2759"/>
<evidence type="ECO:0000313" key="7">
    <source>
        <dbReference type="EnsemblPlants" id="MELO3C008499.2.1"/>
    </source>
</evidence>
<evidence type="ECO:0000259" key="6">
    <source>
        <dbReference type="Pfam" id="PF13178"/>
    </source>
</evidence>
<reference evidence="7" key="1">
    <citation type="submission" date="2023-03" db="UniProtKB">
        <authorList>
            <consortium name="EnsemblPlants"/>
        </authorList>
    </citation>
    <scope>IDENTIFICATION</scope>
</reference>
<dbReference type="Proteomes" id="UP001652600">
    <property type="component" value="Chromosome 6"/>
</dbReference>
<dbReference type="Gene3D" id="1.20.5.190">
    <property type="match status" value="1"/>
</dbReference>
<dbReference type="PROSITE" id="PS50096">
    <property type="entry name" value="IQ"/>
    <property type="match status" value="2"/>
</dbReference>
<accession>A0A1S3CS59</accession>
<comment type="similarity">
    <text evidence="2">Belongs to the IQD family.</text>
</comment>
<evidence type="ECO:0000256" key="3">
    <source>
        <dbReference type="ARBA" id="ARBA00024378"/>
    </source>
</evidence>
<dbReference type="InterPro" id="IPR000048">
    <property type="entry name" value="IQ_motif_EF-hand-BS"/>
</dbReference>
<evidence type="ECO:0000256" key="4">
    <source>
        <dbReference type="SAM" id="Coils"/>
    </source>
</evidence>
<name>A0A1S3CS59_CUCME</name>
<dbReference type="EnsemblPlants" id="MELO3C008499.2.1">
    <property type="protein sequence ID" value="MELO3C008499.2.1"/>
    <property type="gene ID" value="MELO3C008499.2"/>
</dbReference>
<evidence type="ECO:0000256" key="1">
    <source>
        <dbReference type="ARBA" id="ARBA00022860"/>
    </source>
</evidence>
<keyword evidence="8" id="KW-1185">Reference proteome</keyword>
<keyword evidence="4" id="KW-0175">Coiled coil</keyword>
<gene>
    <name evidence="9" type="primary">LOC103504142</name>
    <name evidence="7" type="synonym">103504142</name>
</gene>
<evidence type="ECO:0000256" key="2">
    <source>
        <dbReference type="ARBA" id="ARBA00024341"/>
    </source>
</evidence>
<dbReference type="Gramene" id="MELO3C008499.2.1">
    <property type="protein sequence ID" value="MELO3C008499.2.1"/>
    <property type="gene ID" value="MELO3C008499.2"/>
</dbReference>
<dbReference type="GeneID" id="103504142"/>
<dbReference type="SMR" id="A0A1S3CS59"/>
<evidence type="ECO:0000313" key="8">
    <source>
        <dbReference type="Proteomes" id="UP001652600"/>
    </source>
</evidence>
<dbReference type="CDD" id="cd23767">
    <property type="entry name" value="IQCD"/>
    <property type="match status" value="1"/>
</dbReference>
<sequence length="469" mass="52828">MGKKGTGWFSTVKKVFKSNNNTPSKDYSPHSLLNKKESANVEKWQHNAPDVISFEQFPIENSTEITNNESVQSTPRIEGRDHAIVVAAATAAAAEAAVAAAEAAAKVVRLAGYGWKSREDRAATLIQAYYRGYLARRALRALKGLVRLQALVRGHNVRKQAQMTMRCMQALVRVQARVRARRLQLANQNYNKRIAEQENDEDEDDEEEKLLKNKLKKYEMESWDGRVLSVEKIKENSSRKRDALMKRERALAYAYSYQQQHQRRQDEERILQLGEDVNDLGFRHDKGEYGWNWLEHWMSSQPYNNVRQSTTRESYITPTTATTATDDMSEKTVEMDPIALARLNLDPIDIGRSVSGPYSSRQPISKNIPSYMASTQSAKAKVRNQGMVKHQGPNWNKSMRRRSVFGSGCDSSSSGGGTMAYQGQRSPILMNNGPRLSPIHIMGCGPDYPGGEDWALPPLGVNSWRAGFA</sequence>
<dbReference type="eggNOG" id="ENOG502QQK3">
    <property type="taxonomic scope" value="Eukaryota"/>
</dbReference>
<protein>
    <submittedName>
        <fullName evidence="9">Protein IQ-DOMAIN 1</fullName>
    </submittedName>
</protein>
<feature type="domain" description="DUF4005" evidence="6">
    <location>
        <begin position="357"/>
        <end position="410"/>
    </location>
</feature>
<dbReference type="PANTHER" id="PTHR32295:SF33">
    <property type="entry name" value="PROTEIN IQ-DOMAIN 21"/>
    <property type="match status" value="1"/>
</dbReference>
<dbReference type="SMART" id="SM00015">
    <property type="entry name" value="IQ"/>
    <property type="match status" value="2"/>
</dbReference>
<dbReference type="RefSeq" id="XP_008466830.1">
    <property type="nucleotide sequence ID" value="XM_008468608.2"/>
</dbReference>
<keyword evidence="1" id="KW-0112">Calmodulin-binding</keyword>
<evidence type="ECO:0000256" key="5">
    <source>
        <dbReference type="SAM" id="MobiDB-lite"/>
    </source>
</evidence>
<organism evidence="8 9">
    <name type="scientific">Cucumis melo</name>
    <name type="common">Muskmelon</name>
    <dbReference type="NCBI Taxonomy" id="3656"/>
    <lineage>
        <taxon>Eukaryota</taxon>
        <taxon>Viridiplantae</taxon>
        <taxon>Streptophyta</taxon>
        <taxon>Embryophyta</taxon>
        <taxon>Tracheophyta</taxon>
        <taxon>Spermatophyta</taxon>
        <taxon>Magnoliopsida</taxon>
        <taxon>eudicotyledons</taxon>
        <taxon>Gunneridae</taxon>
        <taxon>Pentapetalae</taxon>
        <taxon>rosids</taxon>
        <taxon>fabids</taxon>
        <taxon>Cucurbitales</taxon>
        <taxon>Cucurbitaceae</taxon>
        <taxon>Benincaseae</taxon>
        <taxon>Cucumis</taxon>
    </lineage>
</organism>
<proteinExistence type="inferred from homology"/>
<dbReference type="Pfam" id="PF13178">
    <property type="entry name" value="DUF4005"/>
    <property type="match status" value="1"/>
</dbReference>